<organism evidence="2 3">
    <name type="scientific">Riemerella anatipestifer (strain ATCC 11845 / DSM 15868 / JCM 9532 / NCTC 11014)</name>
    <dbReference type="NCBI Taxonomy" id="693978"/>
    <lineage>
        <taxon>Bacteria</taxon>
        <taxon>Pseudomonadati</taxon>
        <taxon>Bacteroidota</taxon>
        <taxon>Flavobacteriia</taxon>
        <taxon>Flavobacteriales</taxon>
        <taxon>Weeksellaceae</taxon>
        <taxon>Riemerella</taxon>
    </lineage>
</organism>
<dbReference type="Proteomes" id="UP000010093">
    <property type="component" value="Chromosome"/>
</dbReference>
<dbReference type="PATRIC" id="fig|693978.17.peg.48"/>
<reference evidence="2 3" key="1">
    <citation type="journal article" date="2012" name="J. Bacteriol.">
        <title>Complete genome sequence of Riemerella anatipestifer reference strain.</title>
        <authorList>
            <person name="Wang X."/>
            <person name="Zhu D."/>
            <person name="Wang M."/>
            <person name="Cheng A."/>
            <person name="Jia R."/>
            <person name="Zhou Y."/>
            <person name="Chen Z."/>
            <person name="Luo Q."/>
            <person name="Liu F."/>
            <person name="Wang Y."/>
            <person name="Chen X.Y."/>
        </authorList>
    </citation>
    <scope>NUCLEOTIDE SEQUENCE [LARGE SCALE GENOMIC DNA]</scope>
    <source>
        <strain evidence="3">DSM 15868</strain>
    </source>
</reference>
<dbReference type="AlphaFoldDB" id="H8MB24"/>
<dbReference type="HOGENOM" id="CLU_133616_2_0_10"/>
<sequence>MSTVGCLRESEEKDKISIVTATVHHQYADLKIPPFFDTVVKGLKIKESNFTEWIVITGIEGFTYEEGFEYELKLQKTYLSNPPQDSPSNITYKLIEILLKKQK</sequence>
<dbReference type="EMBL" id="CP003388">
    <property type="protein sequence ID" value="AFD55068.1"/>
    <property type="molecule type" value="Genomic_DNA"/>
</dbReference>
<proteinExistence type="predicted"/>
<keyword evidence="2" id="KW-0449">Lipoprotein</keyword>
<name>H8MB24_RIEAD</name>
<dbReference type="Pfam" id="PF14302">
    <property type="entry name" value="DUF4377"/>
    <property type="match status" value="1"/>
</dbReference>
<evidence type="ECO:0000313" key="2">
    <source>
        <dbReference type="EMBL" id="AFD55068.1"/>
    </source>
</evidence>
<accession>H8MB24</accession>
<dbReference type="InterPro" id="IPR025485">
    <property type="entry name" value="DUF4377"/>
</dbReference>
<evidence type="ECO:0000313" key="3">
    <source>
        <dbReference type="Proteomes" id="UP000010093"/>
    </source>
</evidence>
<gene>
    <name evidence="2" type="ORF">RA0C_0045</name>
</gene>
<protein>
    <submittedName>
        <fullName evidence="2">Lipoprotein</fullName>
    </submittedName>
</protein>
<feature type="domain" description="DUF4377" evidence="1">
    <location>
        <begin position="43"/>
        <end position="100"/>
    </location>
</feature>
<evidence type="ECO:0000259" key="1">
    <source>
        <dbReference type="Pfam" id="PF14302"/>
    </source>
</evidence>
<dbReference type="KEGG" id="rai:RA0C_0045"/>